<dbReference type="GO" id="GO:0006508">
    <property type="term" value="P:proteolysis"/>
    <property type="evidence" value="ECO:0007669"/>
    <property type="project" value="UniProtKB-KW"/>
</dbReference>
<dbReference type="SUPFAM" id="SSF53092">
    <property type="entry name" value="Creatinase/prolidase N-terminal domain"/>
    <property type="match status" value="1"/>
</dbReference>
<dbReference type="PANTHER" id="PTHR43763">
    <property type="entry name" value="XAA-PRO AMINOPEPTIDASE 1"/>
    <property type="match status" value="1"/>
</dbReference>
<dbReference type="InParanoid" id="Q6CJJ6"/>
<dbReference type="GO" id="GO:0046872">
    <property type="term" value="F:metal ion binding"/>
    <property type="evidence" value="ECO:0007669"/>
    <property type="project" value="UniProtKB-KW"/>
</dbReference>
<dbReference type="CDD" id="cd01085">
    <property type="entry name" value="APP"/>
    <property type="match status" value="1"/>
</dbReference>
<dbReference type="MEROPS" id="M24.A10"/>
<dbReference type="Pfam" id="PF16189">
    <property type="entry name" value="Creatinase_N_2"/>
    <property type="match status" value="1"/>
</dbReference>
<dbReference type="SUPFAM" id="SSF55920">
    <property type="entry name" value="Creatinase/aminopeptidase"/>
    <property type="match status" value="1"/>
</dbReference>
<dbReference type="PaxDb" id="284590-Q6CJJ6"/>
<dbReference type="InterPro" id="IPR032416">
    <property type="entry name" value="Peptidase_M24_C"/>
</dbReference>
<keyword evidence="9 12" id="KW-0479">Metal-binding</keyword>
<dbReference type="InterPro" id="IPR000994">
    <property type="entry name" value="Pept_M24"/>
</dbReference>
<evidence type="ECO:0000256" key="9">
    <source>
        <dbReference type="ARBA" id="ARBA00022723"/>
    </source>
</evidence>
<evidence type="ECO:0000256" key="12">
    <source>
        <dbReference type="RuleBase" id="RU000590"/>
    </source>
</evidence>
<keyword evidence="10" id="KW-0378">Hydrolase</keyword>
<accession>Q6CJJ6</accession>
<reference evidence="17 18" key="1">
    <citation type="journal article" date="2004" name="Nature">
        <title>Genome evolution in yeasts.</title>
        <authorList>
            <consortium name="Genolevures"/>
            <person name="Dujon B."/>
            <person name="Sherman D."/>
            <person name="Fischer G."/>
            <person name="Durrens P."/>
            <person name="Casaregola S."/>
            <person name="Lafontaine I."/>
            <person name="de Montigny J."/>
            <person name="Marck C."/>
            <person name="Neuveglise C."/>
            <person name="Talla E."/>
            <person name="Goffard N."/>
            <person name="Frangeul L."/>
            <person name="Aigle M."/>
            <person name="Anthouard V."/>
            <person name="Babour A."/>
            <person name="Barbe V."/>
            <person name="Barnay S."/>
            <person name="Blanchin S."/>
            <person name="Beckerich J.M."/>
            <person name="Beyne E."/>
            <person name="Bleykasten C."/>
            <person name="Boisrame A."/>
            <person name="Boyer J."/>
            <person name="Cattolico L."/>
            <person name="Confanioleri F."/>
            <person name="de Daruvar A."/>
            <person name="Despons L."/>
            <person name="Fabre E."/>
            <person name="Fairhead C."/>
            <person name="Ferry-Dumazet H."/>
            <person name="Groppi A."/>
            <person name="Hantraye F."/>
            <person name="Hennequin C."/>
            <person name="Jauniaux N."/>
            <person name="Joyet P."/>
            <person name="Kachouri R."/>
            <person name="Kerrest A."/>
            <person name="Koszul R."/>
            <person name="Lemaire M."/>
            <person name="Lesur I."/>
            <person name="Ma L."/>
            <person name="Muller H."/>
            <person name="Nicaud J.M."/>
            <person name="Nikolski M."/>
            <person name="Oztas S."/>
            <person name="Ozier-Kalogeropoulos O."/>
            <person name="Pellenz S."/>
            <person name="Potier S."/>
            <person name="Richard G.F."/>
            <person name="Straub M.L."/>
            <person name="Suleau A."/>
            <person name="Swennene D."/>
            <person name="Tekaia F."/>
            <person name="Wesolowski-Louvel M."/>
            <person name="Westhof E."/>
            <person name="Wirth B."/>
            <person name="Zeniou-Meyer M."/>
            <person name="Zivanovic I."/>
            <person name="Bolotin-Fukuhara M."/>
            <person name="Thierry A."/>
            <person name="Bouchier C."/>
            <person name="Caudron B."/>
            <person name="Scarpelli C."/>
            <person name="Gaillardin C."/>
            <person name="Weissenbach J."/>
            <person name="Wincker P."/>
            <person name="Souciet J.L."/>
        </authorList>
    </citation>
    <scope>NUCLEOTIDE SEQUENCE [LARGE SCALE GENOMIC DNA]</scope>
    <source>
        <strain evidence="18">ATCC 8585 / CBS 2359 / DSM 70799 / NBRC 1267 / NRRL Y-1140 / WM37</strain>
    </source>
</reference>
<sequence length="722" mass="81552">MSTVNMRPSLASISGVGPSGPTTATATSSRSFKPCANCTCSYGQLSRQGRRSSALLKQINFSRRHSHFGNPPLSPTSESIYSTDSICQLKSTETAKRLLALRKQMDTHDLCCYIIPSEDEHQSEYVSQADERRAFISGFTGSAGVACVTRDLLNFNTDKPEGEAILSTDGRYFNQASQELDCNWTLVRQGEDPITWQQWAVNEAHEMSLALGGKPTKIGIDPRLISFDQVRMFEKVIKDKTEGTNAKIEFVAVADNLVDKIWCEFETMPVRDLNELLLLDRKYTGECYKSKRERVMNKISKDHNGASHLVVFALDEICWLLNLRGSDIEYNPVFFAYLVLSNDETILFTDNPFDDKIENYLSENNIKVESYQNIWSFLSDKASALAEKKETILIPSNSSWEIVRKLYGSTMKRVSSPIEVMKSVKNETEIQNAHSAQVKDAVALIQYFSWLEDQLVKHEKLIDEHKASQKLTEIRKTAKHYMGNSFCTISSTGSNAAVIHYEPPEENSSMIDPNKIYLCDSGAQFLEGTTDITRTLHFTEPTQEEIDNYTLVLKGNLALERLVVPEGTSGYNIDVIARQFLWQAGLDYKHGTGHGVGSFLNVHEGPIGIGYKPHLVNFPLEKGNIITNEPGYYKDGEYGIRIENDLLVKEAEGLQFGKRKFLKFENLTMVPYCKKLINTSLLTPEEKSQINDYHTRIWSSIVPFLQPSSIAFKWLKRETKSL</sequence>
<evidence type="ECO:0000256" key="1">
    <source>
        <dbReference type="ARBA" id="ARBA00001424"/>
    </source>
</evidence>
<dbReference type="HOGENOM" id="CLU_011781_2_6_1"/>
<name>Q6CJJ6_KLULA</name>
<evidence type="ECO:0000256" key="13">
    <source>
        <dbReference type="SAM" id="MobiDB-lite"/>
    </source>
</evidence>
<evidence type="ECO:0000313" key="18">
    <source>
        <dbReference type="Proteomes" id="UP000000598"/>
    </source>
</evidence>
<dbReference type="PROSITE" id="PS00491">
    <property type="entry name" value="PROLINE_PEPTIDASE"/>
    <property type="match status" value="1"/>
</dbReference>
<dbReference type="Pfam" id="PF01321">
    <property type="entry name" value="Creatinase_N"/>
    <property type="match status" value="1"/>
</dbReference>
<evidence type="ECO:0000256" key="2">
    <source>
        <dbReference type="ARBA" id="ARBA00001936"/>
    </source>
</evidence>
<dbReference type="Pfam" id="PF00557">
    <property type="entry name" value="Peptidase_M24"/>
    <property type="match status" value="1"/>
</dbReference>
<dbReference type="AlphaFoldDB" id="Q6CJJ6"/>
<evidence type="ECO:0000256" key="6">
    <source>
        <dbReference type="ARBA" id="ARBA00022438"/>
    </source>
</evidence>
<keyword evidence="7" id="KW-0963">Cytoplasm</keyword>
<feature type="region of interest" description="Disordered" evidence="13">
    <location>
        <begin position="1"/>
        <end position="28"/>
    </location>
</feature>
<dbReference type="EC" id="3.4.11.9" evidence="5"/>
<comment type="catalytic activity">
    <reaction evidence="1">
        <text>Release of any N-terminal amino acid, including proline, that is linked to proline, even from a dipeptide or tripeptide.</text>
        <dbReference type="EC" id="3.4.11.9"/>
    </reaction>
</comment>
<keyword evidence="11" id="KW-0464">Manganese</keyword>
<dbReference type="InterPro" id="IPR001131">
    <property type="entry name" value="Peptidase_M24B_aminopep-P_CS"/>
</dbReference>
<dbReference type="InterPro" id="IPR033740">
    <property type="entry name" value="Pept_M24B"/>
</dbReference>
<dbReference type="InterPro" id="IPR050422">
    <property type="entry name" value="X-Pro_aminopeptidase_P"/>
</dbReference>
<dbReference type="GO" id="GO:0005737">
    <property type="term" value="C:cytoplasm"/>
    <property type="evidence" value="ECO:0007669"/>
    <property type="project" value="UniProtKB-SubCell"/>
</dbReference>
<keyword evidence="8" id="KW-0645">Protease</keyword>
<dbReference type="Pfam" id="PF16188">
    <property type="entry name" value="Peptidase_M24_C"/>
    <property type="match status" value="1"/>
</dbReference>
<evidence type="ECO:0000256" key="4">
    <source>
        <dbReference type="ARBA" id="ARBA00008766"/>
    </source>
</evidence>
<keyword evidence="6" id="KW-0031">Aminopeptidase</keyword>
<dbReference type="Proteomes" id="UP000000598">
    <property type="component" value="Chromosome F"/>
</dbReference>
<evidence type="ECO:0000259" key="14">
    <source>
        <dbReference type="Pfam" id="PF00557"/>
    </source>
</evidence>
<comment type="similarity">
    <text evidence="4 12">Belongs to the peptidase M24B family.</text>
</comment>
<comment type="cofactor">
    <cofactor evidence="2">
        <name>Mn(2+)</name>
        <dbReference type="ChEBI" id="CHEBI:29035"/>
    </cofactor>
</comment>
<protein>
    <recommendedName>
        <fullName evidence="5">Xaa-Pro aminopeptidase</fullName>
        <ecNumber evidence="5">3.4.11.9</ecNumber>
    </recommendedName>
</protein>
<feature type="domain" description="Peptidase M24" evidence="14">
    <location>
        <begin position="436"/>
        <end position="650"/>
    </location>
</feature>
<dbReference type="OMA" id="EPGMILS"/>
<dbReference type="InterPro" id="IPR029149">
    <property type="entry name" value="Creatin/AminoP/Spt16_N"/>
</dbReference>
<dbReference type="eggNOG" id="KOG2413">
    <property type="taxonomic scope" value="Eukaryota"/>
</dbReference>
<dbReference type="InterPro" id="IPR000587">
    <property type="entry name" value="Creatinase_N"/>
</dbReference>
<feature type="domain" description="Peptidase M24 C-terminal" evidence="16">
    <location>
        <begin position="660"/>
        <end position="722"/>
    </location>
</feature>
<evidence type="ECO:0000313" key="17">
    <source>
        <dbReference type="EMBL" id="CAG98601.1"/>
    </source>
</evidence>
<dbReference type="PANTHER" id="PTHR43763:SF6">
    <property type="entry name" value="XAA-PRO AMINOPEPTIDASE 1"/>
    <property type="match status" value="1"/>
</dbReference>
<dbReference type="EMBL" id="CR382126">
    <property type="protein sequence ID" value="CAG98601.1"/>
    <property type="molecule type" value="Genomic_DNA"/>
</dbReference>
<dbReference type="FunFam" id="3.40.350.10:FF:000015">
    <property type="entry name" value="Xaa-Pro aminopeptidase app-1"/>
    <property type="match status" value="1"/>
</dbReference>
<dbReference type="STRING" id="284590.Q6CJJ6"/>
<proteinExistence type="inferred from homology"/>
<keyword evidence="18" id="KW-1185">Reference proteome</keyword>
<evidence type="ECO:0000259" key="15">
    <source>
        <dbReference type="Pfam" id="PF01321"/>
    </source>
</evidence>
<dbReference type="GO" id="GO:0070006">
    <property type="term" value="F:metalloaminopeptidase activity"/>
    <property type="evidence" value="ECO:0007669"/>
    <property type="project" value="InterPro"/>
</dbReference>
<dbReference type="Gene3D" id="3.40.350.10">
    <property type="entry name" value="Creatinase/prolidase N-terminal domain"/>
    <property type="match status" value="2"/>
</dbReference>
<evidence type="ECO:0000256" key="10">
    <source>
        <dbReference type="ARBA" id="ARBA00022801"/>
    </source>
</evidence>
<feature type="compositionally biased region" description="Low complexity" evidence="13">
    <location>
        <begin position="14"/>
        <end position="28"/>
    </location>
</feature>
<organism evidence="17 18">
    <name type="scientific">Kluyveromyces lactis (strain ATCC 8585 / CBS 2359 / DSM 70799 / NBRC 1267 / NRRL Y-1140 / WM37)</name>
    <name type="common">Yeast</name>
    <name type="synonym">Candida sphaerica</name>
    <dbReference type="NCBI Taxonomy" id="284590"/>
    <lineage>
        <taxon>Eukaryota</taxon>
        <taxon>Fungi</taxon>
        <taxon>Dikarya</taxon>
        <taxon>Ascomycota</taxon>
        <taxon>Saccharomycotina</taxon>
        <taxon>Saccharomycetes</taxon>
        <taxon>Saccharomycetales</taxon>
        <taxon>Saccharomycetaceae</taxon>
        <taxon>Kluyveromyces</taxon>
    </lineage>
</organism>
<evidence type="ECO:0000256" key="3">
    <source>
        <dbReference type="ARBA" id="ARBA00004496"/>
    </source>
</evidence>
<feature type="domain" description="Creatinase N-terminal" evidence="15">
    <location>
        <begin position="97"/>
        <end position="240"/>
    </location>
</feature>
<dbReference type="FunFam" id="3.90.230.10:FF:000007">
    <property type="entry name" value="Xaa-Pro aminopeptidase P"/>
    <property type="match status" value="1"/>
</dbReference>
<evidence type="ECO:0000259" key="16">
    <source>
        <dbReference type="Pfam" id="PF16188"/>
    </source>
</evidence>
<dbReference type="FunCoup" id="Q6CJJ6">
    <property type="interactions" value="394"/>
</dbReference>
<evidence type="ECO:0000256" key="8">
    <source>
        <dbReference type="ARBA" id="ARBA00022670"/>
    </source>
</evidence>
<evidence type="ECO:0000256" key="7">
    <source>
        <dbReference type="ARBA" id="ARBA00022490"/>
    </source>
</evidence>
<gene>
    <name evidence="17" type="ORF">KLLA0_F18128g</name>
</gene>
<evidence type="ECO:0000256" key="11">
    <source>
        <dbReference type="ARBA" id="ARBA00023211"/>
    </source>
</evidence>
<dbReference type="Gene3D" id="3.90.230.10">
    <property type="entry name" value="Creatinase/methionine aminopeptidase superfamily"/>
    <property type="match status" value="1"/>
</dbReference>
<evidence type="ECO:0000256" key="5">
    <source>
        <dbReference type="ARBA" id="ARBA00012574"/>
    </source>
</evidence>
<dbReference type="InterPro" id="IPR036005">
    <property type="entry name" value="Creatinase/aminopeptidase-like"/>
</dbReference>
<dbReference type="KEGG" id="kla:KLLA0_F18128g"/>
<comment type="subcellular location">
    <subcellularLocation>
        <location evidence="3">Cytoplasm</location>
    </subcellularLocation>
</comment>